<evidence type="ECO:0000313" key="5">
    <source>
        <dbReference type="Proteomes" id="UP000240904"/>
    </source>
</evidence>
<reference evidence="4 5" key="1">
    <citation type="submission" date="2018-03" db="EMBL/GenBank/DDBJ databases">
        <title>Whole genome sequencing of Histamine producing bacteria.</title>
        <authorList>
            <person name="Butler K."/>
        </authorList>
    </citation>
    <scope>NUCLEOTIDE SEQUENCE [LARGE SCALE GENOMIC DNA]</scope>
    <source>
        <strain evidence="4 5">DSM 16190</strain>
    </source>
</reference>
<dbReference type="GO" id="GO:0016887">
    <property type="term" value="F:ATP hydrolysis activity"/>
    <property type="evidence" value="ECO:0007669"/>
    <property type="project" value="InterPro"/>
</dbReference>
<dbReference type="AlphaFoldDB" id="A0A2T3MYD4"/>
<dbReference type="GO" id="GO:0042834">
    <property type="term" value="F:peptidoglycan binding"/>
    <property type="evidence" value="ECO:0007669"/>
    <property type="project" value="InterPro"/>
</dbReference>
<dbReference type="InterPro" id="IPR007730">
    <property type="entry name" value="SPOR-like_dom"/>
</dbReference>
<dbReference type="Pfam" id="PF13401">
    <property type="entry name" value="AAA_22"/>
    <property type="match status" value="1"/>
</dbReference>
<feature type="transmembrane region" description="Helical" evidence="2">
    <location>
        <begin position="234"/>
        <end position="257"/>
    </location>
</feature>
<proteinExistence type="predicted"/>
<comment type="caution">
    <text evidence="4">The sequence shown here is derived from an EMBL/GenBank/DDBJ whole genome shotgun (WGS) entry which is preliminary data.</text>
</comment>
<dbReference type="Gene3D" id="3.40.50.300">
    <property type="entry name" value="P-loop containing nucleotide triphosphate hydrolases"/>
    <property type="match status" value="1"/>
</dbReference>
<dbReference type="RefSeq" id="WP_107283443.1">
    <property type="nucleotide sequence ID" value="NZ_PYMC01000007.1"/>
</dbReference>
<evidence type="ECO:0000256" key="1">
    <source>
        <dbReference type="SAM" id="MobiDB-lite"/>
    </source>
</evidence>
<dbReference type="PROSITE" id="PS51724">
    <property type="entry name" value="SPOR"/>
    <property type="match status" value="1"/>
</dbReference>
<accession>A0A2T3MYD4</accession>
<organism evidence="4 5">
    <name type="scientific">Photobacterium lipolyticum</name>
    <dbReference type="NCBI Taxonomy" id="266810"/>
    <lineage>
        <taxon>Bacteria</taxon>
        <taxon>Pseudomonadati</taxon>
        <taxon>Pseudomonadota</taxon>
        <taxon>Gammaproteobacteria</taxon>
        <taxon>Vibrionales</taxon>
        <taxon>Vibrionaceae</taxon>
        <taxon>Photobacterium</taxon>
    </lineage>
</organism>
<dbReference type="InterPro" id="IPR036680">
    <property type="entry name" value="SPOR-like_sf"/>
</dbReference>
<dbReference type="SUPFAM" id="SSF52540">
    <property type="entry name" value="P-loop containing nucleoside triphosphate hydrolases"/>
    <property type="match status" value="1"/>
</dbReference>
<keyword evidence="2" id="KW-0472">Membrane</keyword>
<keyword evidence="5" id="KW-1185">Reference proteome</keyword>
<dbReference type="Proteomes" id="UP000240904">
    <property type="component" value="Unassembled WGS sequence"/>
</dbReference>
<evidence type="ECO:0000256" key="2">
    <source>
        <dbReference type="SAM" id="Phobius"/>
    </source>
</evidence>
<dbReference type="InterPro" id="IPR052026">
    <property type="entry name" value="ExeA_AAA_ATPase_DNA-bind"/>
</dbReference>
<dbReference type="PANTHER" id="PTHR35894:SF7">
    <property type="entry name" value="GENERAL SECRETION PATHWAY PROTEIN A-RELATED"/>
    <property type="match status" value="1"/>
</dbReference>
<evidence type="ECO:0000313" key="4">
    <source>
        <dbReference type="EMBL" id="PSW04861.1"/>
    </source>
</evidence>
<keyword evidence="2" id="KW-0812">Transmembrane</keyword>
<dbReference type="InterPro" id="IPR049945">
    <property type="entry name" value="AAA_22"/>
</dbReference>
<dbReference type="OrthoDB" id="6189127at2"/>
<evidence type="ECO:0000259" key="3">
    <source>
        <dbReference type="PROSITE" id="PS51724"/>
    </source>
</evidence>
<feature type="compositionally biased region" description="Basic and acidic residues" evidence="1">
    <location>
        <begin position="291"/>
        <end position="307"/>
    </location>
</feature>
<sequence>MTSDSNARTLDLDSQIQLLSRIQFLTRFSSNLIQVTGGDGAGKTWLAQRYLEYCAADTNQALLTCYPTQTDSQHRSILLKQLVAKPLFNDQDPLVQSLERMLEGNRCNVLLVIDDAQLLSPTMIAELWALVLKAQNEPLWQINILLLSQPGRLNKYLDQVSHGQGQVPLELEISDLTEQEVQSFVEVMLSGDQLDANGRRALKEKAAATVARPGALMQLDHTESKDMTNSSSRILSPAALFVVLLAVIGAGLVFWLFPADDETTAYEGVRTAVNTDNVAAVEESSASLKTGRFDEPEQVEADKRDPATVKSVTPQDGINDDSHVLPPELSLEGLTVGRNDDSKRVVVPSQVVDAMISEQALGGSGEQAIAQQELPNEIAMTTLTESLVETAEPAAVLTPEPEPRSVSMLGSELKAIDSRHYTLQLAALKSLAAAKKFVAEHDISEIATLYETRRNGEPWFIVITGDYPDIVTARRAETQLPGGVQAVQPWVKSYAQIHREIDRVK</sequence>
<gene>
    <name evidence="4" type="ORF">C9I89_11165</name>
</gene>
<dbReference type="InterPro" id="IPR027417">
    <property type="entry name" value="P-loop_NTPase"/>
</dbReference>
<dbReference type="Gene3D" id="3.30.70.1070">
    <property type="entry name" value="Sporulation related repeat"/>
    <property type="match status" value="1"/>
</dbReference>
<feature type="domain" description="SPOR" evidence="3">
    <location>
        <begin position="415"/>
        <end position="493"/>
    </location>
</feature>
<dbReference type="EMBL" id="PYMC01000007">
    <property type="protein sequence ID" value="PSW04861.1"/>
    <property type="molecule type" value="Genomic_DNA"/>
</dbReference>
<dbReference type="PANTHER" id="PTHR35894">
    <property type="entry name" value="GENERAL SECRETION PATHWAY PROTEIN A-RELATED"/>
    <property type="match status" value="1"/>
</dbReference>
<keyword evidence="2" id="KW-1133">Transmembrane helix</keyword>
<dbReference type="Pfam" id="PF05036">
    <property type="entry name" value="SPOR"/>
    <property type="match status" value="1"/>
</dbReference>
<protein>
    <submittedName>
        <fullName evidence="4">AAA family ATPase</fullName>
    </submittedName>
</protein>
<feature type="region of interest" description="Disordered" evidence="1">
    <location>
        <begin position="284"/>
        <end position="326"/>
    </location>
</feature>
<name>A0A2T3MYD4_9GAMM</name>